<keyword evidence="5 7" id="KW-0472">Membrane</keyword>
<dbReference type="GO" id="GO:0022857">
    <property type="term" value="F:transmembrane transporter activity"/>
    <property type="evidence" value="ECO:0007669"/>
    <property type="project" value="InterPro"/>
</dbReference>
<organism evidence="8 9">
    <name type="scientific">Symbiodinium microadriaticum</name>
    <name type="common">Dinoflagellate</name>
    <name type="synonym">Zooxanthella microadriatica</name>
    <dbReference type="NCBI Taxonomy" id="2951"/>
    <lineage>
        <taxon>Eukaryota</taxon>
        <taxon>Sar</taxon>
        <taxon>Alveolata</taxon>
        <taxon>Dinophyceae</taxon>
        <taxon>Suessiales</taxon>
        <taxon>Symbiodiniaceae</taxon>
        <taxon>Symbiodinium</taxon>
    </lineage>
</organism>
<feature type="region of interest" description="Disordered" evidence="6">
    <location>
        <begin position="799"/>
        <end position="819"/>
    </location>
</feature>
<feature type="transmembrane region" description="Helical" evidence="7">
    <location>
        <begin position="94"/>
        <end position="118"/>
    </location>
</feature>
<dbReference type="PANTHER" id="PTHR34060:SF1">
    <property type="entry name" value="POLYKETIDE CYCLASE _ DEHYDRASE AND LIPID TRANSPORT PROTEIN"/>
    <property type="match status" value="1"/>
</dbReference>
<evidence type="ECO:0000256" key="5">
    <source>
        <dbReference type="ARBA" id="ARBA00023136"/>
    </source>
</evidence>
<reference evidence="8 9" key="1">
    <citation type="submission" date="2016-02" db="EMBL/GenBank/DDBJ databases">
        <title>Genome analysis of coral dinoflagellate symbionts highlights evolutionary adaptations to a symbiotic lifestyle.</title>
        <authorList>
            <person name="Aranda M."/>
            <person name="Li Y."/>
            <person name="Liew Y.J."/>
            <person name="Baumgarten S."/>
            <person name="Simakov O."/>
            <person name="Wilson M."/>
            <person name="Piel J."/>
            <person name="Ashoor H."/>
            <person name="Bougouffa S."/>
            <person name="Bajic V.B."/>
            <person name="Ryu T."/>
            <person name="Ravasi T."/>
            <person name="Bayer T."/>
            <person name="Micklem G."/>
            <person name="Kim H."/>
            <person name="Bhak J."/>
            <person name="Lajeunesse T.C."/>
            <person name="Voolstra C.R."/>
        </authorList>
    </citation>
    <scope>NUCLEOTIDE SEQUENCE [LARGE SCALE GENOMIC DNA]</scope>
    <source>
        <strain evidence="8 9">CCMP2467</strain>
    </source>
</reference>
<feature type="transmembrane region" description="Helical" evidence="7">
    <location>
        <begin position="400"/>
        <end position="430"/>
    </location>
</feature>
<comment type="similarity">
    <text evidence="2">Belongs to the CTL (choline transporter-like) family.</text>
</comment>
<evidence type="ECO:0000313" key="9">
    <source>
        <dbReference type="Proteomes" id="UP000186817"/>
    </source>
</evidence>
<accession>A0A1Q9DVP0</accession>
<evidence type="ECO:0000256" key="3">
    <source>
        <dbReference type="ARBA" id="ARBA00022692"/>
    </source>
</evidence>
<proteinExistence type="inferred from homology"/>
<feature type="transmembrane region" description="Helical" evidence="7">
    <location>
        <begin position="200"/>
        <end position="227"/>
    </location>
</feature>
<dbReference type="Gene3D" id="3.30.530.20">
    <property type="match status" value="1"/>
</dbReference>
<dbReference type="EMBL" id="LSRX01000370">
    <property type="protein sequence ID" value="OLP99245.1"/>
    <property type="molecule type" value="Genomic_DNA"/>
</dbReference>
<dbReference type="Pfam" id="PF04515">
    <property type="entry name" value="Choline_transpo"/>
    <property type="match status" value="1"/>
</dbReference>
<dbReference type="InterPro" id="IPR023393">
    <property type="entry name" value="START-like_dom_sf"/>
</dbReference>
<evidence type="ECO:0000256" key="1">
    <source>
        <dbReference type="ARBA" id="ARBA00004141"/>
    </source>
</evidence>
<feature type="compositionally biased region" description="Basic residues" evidence="6">
    <location>
        <begin position="490"/>
        <end position="499"/>
    </location>
</feature>
<protein>
    <submittedName>
        <fullName evidence="8">Choline transporter-like protein 5</fullName>
    </submittedName>
</protein>
<keyword evidence="3 7" id="KW-0812">Transmembrane</keyword>
<feature type="transmembrane region" description="Helical" evidence="7">
    <location>
        <begin position="138"/>
        <end position="164"/>
    </location>
</feature>
<name>A0A1Q9DVP0_SYMMI</name>
<dbReference type="SUPFAM" id="SSF55961">
    <property type="entry name" value="Bet v1-like"/>
    <property type="match status" value="1"/>
</dbReference>
<dbReference type="AlphaFoldDB" id="A0A1Q9DVP0"/>
<feature type="transmembrane region" description="Helical" evidence="7">
    <location>
        <begin position="52"/>
        <end position="73"/>
    </location>
</feature>
<dbReference type="OrthoDB" id="439689at2759"/>
<evidence type="ECO:0000256" key="6">
    <source>
        <dbReference type="SAM" id="MobiDB-lite"/>
    </source>
</evidence>
<comment type="subcellular location">
    <subcellularLocation>
        <location evidence="1">Membrane</location>
        <topology evidence="1">Multi-pass membrane protein</topology>
    </subcellularLocation>
</comment>
<dbReference type="PANTHER" id="PTHR34060">
    <property type="entry name" value="POLYKETIDE CYCLASE / DEHYDRASE AND LIPID TRANSPORT PROTEIN"/>
    <property type="match status" value="1"/>
</dbReference>
<comment type="caution">
    <text evidence="8">The sequence shown here is derived from an EMBL/GenBank/DDBJ whole genome shotgun (WGS) entry which is preliminary data.</text>
</comment>
<evidence type="ECO:0000313" key="8">
    <source>
        <dbReference type="EMBL" id="OLP99245.1"/>
    </source>
</evidence>
<evidence type="ECO:0000256" key="2">
    <source>
        <dbReference type="ARBA" id="ARBA00007168"/>
    </source>
</evidence>
<feature type="transmembrane region" description="Helical" evidence="7">
    <location>
        <begin position="358"/>
        <end position="380"/>
    </location>
</feature>
<keyword evidence="4 7" id="KW-1133">Transmembrane helix</keyword>
<evidence type="ECO:0000256" key="7">
    <source>
        <dbReference type="SAM" id="Phobius"/>
    </source>
</evidence>
<dbReference type="Proteomes" id="UP000186817">
    <property type="component" value="Unassembled WGS sequence"/>
</dbReference>
<gene>
    <name evidence="8" type="primary">Slc44a5</name>
    <name evidence="8" type="ORF">AK812_SmicGene18219</name>
</gene>
<evidence type="ECO:0000256" key="4">
    <source>
        <dbReference type="ARBA" id="ARBA00022989"/>
    </source>
</evidence>
<keyword evidence="9" id="KW-1185">Reference proteome</keyword>
<feature type="region of interest" description="Disordered" evidence="6">
    <location>
        <begin position="490"/>
        <end position="511"/>
    </location>
</feature>
<sequence>MRIHFLFCNETELCGERWEGLVMSQIRRSNSKFFETTRRVCLNFETAFGKMWTGVLVVIGACGTTSAYLFWCASPDAARSETCAGSGSQSNQDFAAGCGLLVVGAFFLCLACQMSAWMETAVKLIQWSCKCILHTPSLFLAPPIIVAFRGLATVWGVYVAVLLVTAGISNYKWSLNYDIVAQDFASWTGNRQFALSPNEWMCLLFTVLMNIWVQGIIYAFCEFVTVYTSQLWYFSGGMSNQGSAPVFSLFRACWVAVRYHLGSIIAGGLKIMVATPFHFTLGWIDAATKSKYNPVGYILGGCCDCCLTVYRRFFGNMTRHAFLDVSLQAMPFNEAAVHVREILAQESTAFSLLTGASWLLQIVGLGLIAVVGHVVVQVAIQTDPDLNVPTSPNFVQRPELLSFAGAALALFIGFPFMTLFDIVSDCIVFCRTMQKMRRTLDFIDLQGDEVPPTHVLTFTRWAMLGAAAPQHLHALTTRSPSEACKKTARRALWPRHRNGPGRQPTALQDRDSSLRRRCGKLLSLLGALLWRRRRRAVLGREDQAGGQGSDAANPSVLTDTICLIPGSTPVTRVEDAPGNARRIYTGIDIRASVNDVWEVLTDYEGLAHVVPNLAENSIVEGPDRQGGARLWQIGQASWTICGKTFHFKAGMTLDVRLHPEGVCRSGVKVCGERMDAAHMLSSEVRAHGRREKLIRDVFPRPFSVAAEGVPVRDITMQNVLGARGDFVHYQGVWRLQPLQGCAEPGEEMMRLTFAVECQPHWFLPVAPVEGRIATALAENMEAIRDFVEERLDGMESVAAASQPSGPETAYVGHSRLPSQSESAWPQLPQEVDSLAHAAHSLWDSLFPDTAPPQPQPALGVGCFAPRTPAGNGSRFSGMVAAHSRAHALPRTRRRATAAELWCMTEAVADALNRAEMRLMERAEVGVVSENAAGALSSIAASMAEAEFASRPIRTYPAMRAPSS</sequence>
<dbReference type="GO" id="GO:0016020">
    <property type="term" value="C:membrane"/>
    <property type="evidence" value="ECO:0007669"/>
    <property type="project" value="UniProtKB-SubCell"/>
</dbReference>
<dbReference type="InterPro" id="IPR007603">
    <property type="entry name" value="Choline_transptr-like"/>
</dbReference>